<gene>
    <name evidence="2" type="ORF">GCM10023322_34500</name>
</gene>
<keyword evidence="3" id="KW-1185">Reference proteome</keyword>
<dbReference type="Proteomes" id="UP001501570">
    <property type="component" value="Unassembled WGS sequence"/>
</dbReference>
<keyword evidence="1" id="KW-0472">Membrane</keyword>
<feature type="transmembrane region" description="Helical" evidence="1">
    <location>
        <begin position="95"/>
        <end position="116"/>
    </location>
</feature>
<sequence>MTEVLSPVPLVAAMELLLGWLGGSTHAAGLLFGGVTILITIAPPYAFVLHGVRRGRFTDRHLGDRRQRLIPLLMAMAATGIGIFILVRLGAPRLVLAGAGTVGLGLLVGAAINHFWKMSGHTAAAAAVLVICAEVGHGWSLLAVPVIALIGWSRVRLGDHTVAQVVVGAAVGALIAAVAMPILAG</sequence>
<reference evidence="3" key="1">
    <citation type="journal article" date="2019" name="Int. J. Syst. Evol. Microbiol.">
        <title>The Global Catalogue of Microorganisms (GCM) 10K type strain sequencing project: providing services to taxonomists for standard genome sequencing and annotation.</title>
        <authorList>
            <consortium name="The Broad Institute Genomics Platform"/>
            <consortium name="The Broad Institute Genome Sequencing Center for Infectious Disease"/>
            <person name="Wu L."/>
            <person name="Ma J."/>
        </authorList>
    </citation>
    <scope>NUCLEOTIDE SEQUENCE [LARGE SCALE GENOMIC DNA]</scope>
    <source>
        <strain evidence="3">JCM 18304</strain>
    </source>
</reference>
<evidence type="ECO:0000313" key="3">
    <source>
        <dbReference type="Proteomes" id="UP001501570"/>
    </source>
</evidence>
<dbReference type="SUPFAM" id="SSF48317">
    <property type="entry name" value="Acid phosphatase/Vanadium-dependent haloperoxidase"/>
    <property type="match status" value="1"/>
</dbReference>
<name>A0ABP9RV43_9ACTN</name>
<organism evidence="2 3">
    <name type="scientific">Rugosimonospora acidiphila</name>
    <dbReference type="NCBI Taxonomy" id="556531"/>
    <lineage>
        <taxon>Bacteria</taxon>
        <taxon>Bacillati</taxon>
        <taxon>Actinomycetota</taxon>
        <taxon>Actinomycetes</taxon>
        <taxon>Micromonosporales</taxon>
        <taxon>Micromonosporaceae</taxon>
        <taxon>Rugosimonospora</taxon>
    </lineage>
</organism>
<protein>
    <recommendedName>
        <fullName evidence="4">PAP2 superfamily protein</fullName>
    </recommendedName>
</protein>
<keyword evidence="1" id="KW-0812">Transmembrane</keyword>
<feature type="transmembrane region" description="Helical" evidence="1">
    <location>
        <begin position="162"/>
        <end position="184"/>
    </location>
</feature>
<evidence type="ECO:0000256" key="1">
    <source>
        <dbReference type="SAM" id="Phobius"/>
    </source>
</evidence>
<evidence type="ECO:0008006" key="4">
    <source>
        <dbReference type="Google" id="ProtNLM"/>
    </source>
</evidence>
<dbReference type="InterPro" id="IPR036938">
    <property type="entry name" value="PAP2/HPO_sf"/>
</dbReference>
<feature type="transmembrane region" description="Helical" evidence="1">
    <location>
        <begin position="123"/>
        <end position="150"/>
    </location>
</feature>
<proteinExistence type="predicted"/>
<dbReference type="EMBL" id="BAABJQ010000009">
    <property type="protein sequence ID" value="GAA5187042.1"/>
    <property type="molecule type" value="Genomic_DNA"/>
</dbReference>
<accession>A0ABP9RV43</accession>
<evidence type="ECO:0000313" key="2">
    <source>
        <dbReference type="EMBL" id="GAA5187042.1"/>
    </source>
</evidence>
<keyword evidence="1" id="KW-1133">Transmembrane helix</keyword>
<dbReference type="Gene3D" id="1.20.144.10">
    <property type="entry name" value="Phosphatidic acid phosphatase type 2/haloperoxidase"/>
    <property type="match status" value="1"/>
</dbReference>
<feature type="transmembrane region" description="Helical" evidence="1">
    <location>
        <begin position="69"/>
        <end position="89"/>
    </location>
</feature>
<feature type="transmembrane region" description="Helical" evidence="1">
    <location>
        <begin position="27"/>
        <end position="48"/>
    </location>
</feature>
<comment type="caution">
    <text evidence="2">The sequence shown here is derived from an EMBL/GenBank/DDBJ whole genome shotgun (WGS) entry which is preliminary data.</text>
</comment>
<dbReference type="RefSeq" id="WP_345630737.1">
    <property type="nucleotide sequence ID" value="NZ_BAABJQ010000009.1"/>
</dbReference>